<proteinExistence type="predicted"/>
<dbReference type="RefSeq" id="WP_005040847.1">
    <property type="nucleotide sequence ID" value="NZ_AOME01000026.1"/>
</dbReference>
<sequence>MTDSPLPPRANQYIVEHHDATPEELLRETGLPESRREQVEHLCAVSRYAYFGDREENDDEGLQFNRVEWTDVADWDVSSKE</sequence>
<evidence type="ECO:0000313" key="2">
    <source>
        <dbReference type="Proteomes" id="UP000011625"/>
    </source>
</evidence>
<evidence type="ECO:0000313" key="1">
    <source>
        <dbReference type="EMBL" id="EMA54644.1"/>
    </source>
</evidence>
<organism evidence="1 2">
    <name type="scientific">Halococcus salifodinae DSM 8989</name>
    <dbReference type="NCBI Taxonomy" id="1227456"/>
    <lineage>
        <taxon>Archaea</taxon>
        <taxon>Methanobacteriati</taxon>
        <taxon>Methanobacteriota</taxon>
        <taxon>Stenosarchaea group</taxon>
        <taxon>Halobacteria</taxon>
        <taxon>Halobacteriales</taxon>
        <taxon>Halococcaceae</taxon>
        <taxon>Halococcus</taxon>
    </lineage>
</organism>
<dbReference type="AlphaFoldDB" id="M0NC21"/>
<name>M0NC21_9EURY</name>
<gene>
    <name evidence="1" type="ORF">C450_05100</name>
</gene>
<dbReference type="OrthoDB" id="382344at2157"/>
<dbReference type="PATRIC" id="fig|1227456.3.peg.1038"/>
<reference evidence="1 2" key="1">
    <citation type="journal article" date="2014" name="PLoS Genet.">
        <title>Phylogenetically driven sequencing of extremely halophilic archaea reveals strategies for static and dynamic osmo-response.</title>
        <authorList>
            <person name="Becker E.A."/>
            <person name="Seitzer P.M."/>
            <person name="Tritt A."/>
            <person name="Larsen D."/>
            <person name="Krusor M."/>
            <person name="Yao A.I."/>
            <person name="Wu D."/>
            <person name="Madern D."/>
            <person name="Eisen J.A."/>
            <person name="Darling A.E."/>
            <person name="Facciotti M.T."/>
        </authorList>
    </citation>
    <scope>NUCLEOTIDE SEQUENCE [LARGE SCALE GENOMIC DNA]</scope>
    <source>
        <strain evidence="1 2">DSM 8989</strain>
    </source>
</reference>
<dbReference type="EMBL" id="AOME01000026">
    <property type="protein sequence ID" value="EMA54644.1"/>
    <property type="molecule type" value="Genomic_DNA"/>
</dbReference>
<dbReference type="STRING" id="1227456.C450_05100"/>
<comment type="caution">
    <text evidence="1">The sequence shown here is derived from an EMBL/GenBank/DDBJ whole genome shotgun (WGS) entry which is preliminary data.</text>
</comment>
<dbReference type="Proteomes" id="UP000011625">
    <property type="component" value="Unassembled WGS sequence"/>
</dbReference>
<keyword evidence="2" id="KW-1185">Reference proteome</keyword>
<accession>M0NC21</accession>
<protein>
    <submittedName>
        <fullName evidence="1">Uncharacterized protein</fullName>
    </submittedName>
</protein>